<evidence type="ECO:0000313" key="1">
    <source>
        <dbReference type="EMBL" id="APU67473.1"/>
    </source>
</evidence>
<dbReference type="AlphaFoldDB" id="A0A1L7I2R0"/>
<dbReference type="STRING" id="1229726.GRFL_0749"/>
<dbReference type="RefSeq" id="WP_083643343.1">
    <property type="nucleotide sequence ID" value="NZ_AMRU01000003.1"/>
</dbReference>
<dbReference type="OrthoDB" id="1466811at2"/>
<dbReference type="KEGG" id="gfl:GRFL_0749"/>
<organism evidence="1 2">
    <name type="scientific">Christiangramia flava JLT2011</name>
    <dbReference type="NCBI Taxonomy" id="1229726"/>
    <lineage>
        <taxon>Bacteria</taxon>
        <taxon>Pseudomonadati</taxon>
        <taxon>Bacteroidota</taxon>
        <taxon>Flavobacteriia</taxon>
        <taxon>Flavobacteriales</taxon>
        <taxon>Flavobacteriaceae</taxon>
        <taxon>Christiangramia</taxon>
    </lineage>
</organism>
<evidence type="ECO:0000313" key="2">
    <source>
        <dbReference type="Proteomes" id="UP000186230"/>
    </source>
</evidence>
<reference evidence="1 2" key="1">
    <citation type="submission" date="2016-07" db="EMBL/GenBank/DDBJ databases">
        <title>Multi-omics approach to identify versatile polysaccharide utilization systems of a marine flavobacterium Gramella flava.</title>
        <authorList>
            <person name="Tang K."/>
        </authorList>
    </citation>
    <scope>NUCLEOTIDE SEQUENCE [LARGE SCALE GENOMIC DNA]</scope>
    <source>
        <strain evidence="1 2">JLT2011</strain>
    </source>
</reference>
<dbReference type="EMBL" id="CP016359">
    <property type="protein sequence ID" value="APU67473.1"/>
    <property type="molecule type" value="Genomic_DNA"/>
</dbReference>
<sequence>MKTIIFYIVLASFGLATQLSQAQTDSTAVETKKEYLQEQREKIIQEEKDKLRAKIERINERLDEGEITKEKAEMLKKEAAELHALNIENRVAILENEYEFNARNEEDKGGFIGMGDNKVLTFQVNAERNRKYDKRTTSDIVLAAGFNNATAEGQSLNDSDFKIGGSRFFEIGWAWKTRVFDNSNWVRLKYGFSFQFNGLKPTDNRYFVNNDDMIALEKFDYDLDKSKFRMDNLVVPIHFEFGPSERRETEKTLRFSTEDKFKIGLGGYAGFGIGERQKLKYSVDGDKQKDKLKADYNRNDLVYGLSAYMGWGGAALYAKYDLNPVFKDQPTDLHNFSIGLRFDVD</sequence>
<gene>
    <name evidence="1" type="ORF">GRFL_0749</name>
</gene>
<accession>A0A1L7I2R0</accession>
<dbReference type="Proteomes" id="UP000186230">
    <property type="component" value="Chromosome"/>
</dbReference>
<name>A0A1L7I2R0_9FLAO</name>
<keyword evidence="2" id="KW-1185">Reference proteome</keyword>
<proteinExistence type="predicted"/>
<protein>
    <submittedName>
        <fullName evidence="1">Uncharacterized protein</fullName>
    </submittedName>
</protein>